<keyword evidence="2" id="KW-1185">Reference proteome</keyword>
<dbReference type="Proteomes" id="UP000314294">
    <property type="component" value="Unassembled WGS sequence"/>
</dbReference>
<dbReference type="EMBL" id="SRLO01002219">
    <property type="protein sequence ID" value="TNN33520.1"/>
    <property type="molecule type" value="Genomic_DNA"/>
</dbReference>
<accession>A0A4Z2EY21</accession>
<evidence type="ECO:0000313" key="2">
    <source>
        <dbReference type="Proteomes" id="UP000314294"/>
    </source>
</evidence>
<name>A0A4Z2EY21_9TELE</name>
<dbReference type="AlphaFoldDB" id="A0A4Z2EY21"/>
<proteinExistence type="predicted"/>
<gene>
    <name evidence="1" type="ORF">EYF80_056318</name>
</gene>
<sequence>MNSTILKLTGGFGRQNLRELLICLKADGQENASTVQTAAIVRRVPGKDVTGWSAWLTHSVHNQCTQPMYTTSVQYQQLSSSTH</sequence>
<protein>
    <submittedName>
        <fullName evidence="1">Uncharacterized protein</fullName>
    </submittedName>
</protein>
<organism evidence="1 2">
    <name type="scientific">Liparis tanakae</name>
    <name type="common">Tanaka's snailfish</name>
    <dbReference type="NCBI Taxonomy" id="230148"/>
    <lineage>
        <taxon>Eukaryota</taxon>
        <taxon>Metazoa</taxon>
        <taxon>Chordata</taxon>
        <taxon>Craniata</taxon>
        <taxon>Vertebrata</taxon>
        <taxon>Euteleostomi</taxon>
        <taxon>Actinopterygii</taxon>
        <taxon>Neopterygii</taxon>
        <taxon>Teleostei</taxon>
        <taxon>Neoteleostei</taxon>
        <taxon>Acanthomorphata</taxon>
        <taxon>Eupercaria</taxon>
        <taxon>Perciformes</taxon>
        <taxon>Cottioidei</taxon>
        <taxon>Cottales</taxon>
        <taxon>Liparidae</taxon>
        <taxon>Liparis</taxon>
    </lineage>
</organism>
<reference evidence="1 2" key="1">
    <citation type="submission" date="2019-03" db="EMBL/GenBank/DDBJ databases">
        <title>First draft genome of Liparis tanakae, snailfish: a comprehensive survey of snailfish specific genes.</title>
        <authorList>
            <person name="Kim W."/>
            <person name="Song I."/>
            <person name="Jeong J.-H."/>
            <person name="Kim D."/>
            <person name="Kim S."/>
            <person name="Ryu S."/>
            <person name="Song J.Y."/>
            <person name="Lee S.K."/>
        </authorList>
    </citation>
    <scope>NUCLEOTIDE SEQUENCE [LARGE SCALE GENOMIC DNA]</scope>
    <source>
        <tissue evidence="1">Muscle</tissue>
    </source>
</reference>
<evidence type="ECO:0000313" key="1">
    <source>
        <dbReference type="EMBL" id="TNN33520.1"/>
    </source>
</evidence>
<comment type="caution">
    <text evidence="1">The sequence shown here is derived from an EMBL/GenBank/DDBJ whole genome shotgun (WGS) entry which is preliminary data.</text>
</comment>